<keyword evidence="3" id="KW-1185">Reference proteome</keyword>
<reference evidence="2 3" key="1">
    <citation type="submission" date="2016-11" db="EMBL/GenBank/DDBJ databases">
        <authorList>
            <person name="Jaros S."/>
            <person name="Januszkiewicz K."/>
            <person name="Wedrychowicz H."/>
        </authorList>
    </citation>
    <scope>NUCLEOTIDE SEQUENCE [LARGE SCALE GENOMIC DNA]</scope>
</reference>
<accession>A0A2X0P2E6</accession>
<feature type="region of interest" description="Disordered" evidence="1">
    <location>
        <begin position="1"/>
        <end position="28"/>
    </location>
</feature>
<evidence type="ECO:0000256" key="1">
    <source>
        <dbReference type="SAM" id="MobiDB-lite"/>
    </source>
</evidence>
<evidence type="ECO:0000313" key="3">
    <source>
        <dbReference type="Proteomes" id="UP000249464"/>
    </source>
</evidence>
<dbReference type="Gene3D" id="2.60.40.640">
    <property type="match status" value="1"/>
</dbReference>
<organism evidence="2 3">
    <name type="scientific">Microbotryum silenes-dioicae</name>
    <dbReference type="NCBI Taxonomy" id="796604"/>
    <lineage>
        <taxon>Eukaryota</taxon>
        <taxon>Fungi</taxon>
        <taxon>Dikarya</taxon>
        <taxon>Basidiomycota</taxon>
        <taxon>Pucciniomycotina</taxon>
        <taxon>Microbotryomycetes</taxon>
        <taxon>Microbotryales</taxon>
        <taxon>Microbotryaceae</taxon>
        <taxon>Microbotryum</taxon>
    </lineage>
</organism>
<dbReference type="EMBL" id="FQNC01000041">
    <property type="protein sequence ID" value="SGY34829.1"/>
    <property type="molecule type" value="Genomic_DNA"/>
</dbReference>
<gene>
    <name evidence="2" type="primary">BQ5605_C002g01689</name>
    <name evidence="2" type="ORF">BQ5605_C002G01689</name>
</gene>
<feature type="compositionally biased region" description="Polar residues" evidence="1">
    <location>
        <begin position="1"/>
        <end position="10"/>
    </location>
</feature>
<name>A0A2X0P2E6_9BASI</name>
<dbReference type="Proteomes" id="UP000249464">
    <property type="component" value="Unassembled WGS sequence"/>
</dbReference>
<protein>
    <submittedName>
        <fullName evidence="2">BQ5605_C002g01689 protein</fullName>
    </submittedName>
</protein>
<evidence type="ECO:0000313" key="2">
    <source>
        <dbReference type="EMBL" id="SGY34829.1"/>
    </source>
</evidence>
<feature type="region of interest" description="Disordered" evidence="1">
    <location>
        <begin position="696"/>
        <end position="725"/>
    </location>
</feature>
<proteinExistence type="predicted"/>
<dbReference type="AlphaFoldDB" id="A0A2X0P2E6"/>
<dbReference type="InterPro" id="IPR014752">
    <property type="entry name" value="Arrestin-like_C"/>
</dbReference>
<feature type="region of interest" description="Disordered" evidence="1">
    <location>
        <begin position="41"/>
        <end position="106"/>
    </location>
</feature>
<sequence>MSFSSTTSSDDVPAPMTQHTLRSRPKAGAFNLADVAAAALARPRAPWTDQDDSSDYAEASCSSSSSSASSTSSISSSSSSSMFSSPQSTAASSPPTSAASSCPMSASNSFEGFALPAPTARVVASAPPTSAMAKSPQPAEPIFSSETRTHSRQRFAPKSPRAAEKAVAINEPRRPADDDWSAQDFSLKLVFKTPEASFAPSNNINDDPEHVVPPAFFPSQRIHFQPWMRIVRPDGLPFTAIAGMQLGVTGMIDLLDPLTGKIVAQRMIADFCVDLSSGLKCWKRDAQAARHTQGLEAELPGQERLPPGTYSIPLSMKIPVTSRMPPSFECAQFRIHYSMALTITAAACAPNGTPRRLKIYSLPFHILPSTLPAPAPELPVLKHDHPLGMLASLAQSFTLRTIPTGFHHVHPSLPTSHFSPGGHASIPVSLRIRDRPLEPTDLYIRLALVRKTYVRDSTRCSLHDAIEEEWGAPGVSVHDLNYPEEMLVEPWCRDEEEIVSRWGWIPYSSRPGADPTELAQVDINDIALPLHGLDPSNPAWAHGYSTELDLEPTAVPTLKQGACSWFSPVFRTRPPVMQEYRRHLHVSTRFYLSIEMGFASPQLGATLTELKRLSPDLDIPAANTFTSPRAPATSDLNGTSVVNPFFTPLSTLPPGAAARTRPSPSPLAFPGTKRELFIPITIGSVAEPTMSALAQHAEPSCARQRAEREAREERGEDLRSEMGEGAEGAWICAPPDYEEALKRVPAYVL</sequence>
<feature type="region of interest" description="Disordered" evidence="1">
    <location>
        <begin position="126"/>
        <end position="179"/>
    </location>
</feature>
<feature type="compositionally biased region" description="Low complexity" evidence="1">
    <location>
        <begin position="56"/>
        <end position="106"/>
    </location>
</feature>
<feature type="compositionally biased region" description="Basic and acidic residues" evidence="1">
    <location>
        <begin position="704"/>
        <end position="722"/>
    </location>
</feature>